<name>A0A1G4QCA1_9CAUL</name>
<dbReference type="InterPro" id="IPR014044">
    <property type="entry name" value="CAP_dom"/>
</dbReference>
<protein>
    <submittedName>
        <fullName evidence="4">Cysteine-rich secretory protein family protein</fullName>
    </submittedName>
</protein>
<dbReference type="Proteomes" id="UP000199150">
    <property type="component" value="Unassembled WGS sequence"/>
</dbReference>
<dbReference type="CDD" id="cd05379">
    <property type="entry name" value="CAP_bacterial"/>
    <property type="match status" value="1"/>
</dbReference>
<feature type="signal peptide" evidence="2">
    <location>
        <begin position="1"/>
        <end position="21"/>
    </location>
</feature>
<feature type="domain" description="SCP" evidence="3">
    <location>
        <begin position="31"/>
        <end position="157"/>
    </location>
</feature>
<proteinExistence type="predicted"/>
<evidence type="ECO:0000256" key="2">
    <source>
        <dbReference type="SAM" id="SignalP"/>
    </source>
</evidence>
<organism evidence="4 5">
    <name type="scientific">Asticcacaulis taihuensis</name>
    <dbReference type="NCBI Taxonomy" id="260084"/>
    <lineage>
        <taxon>Bacteria</taxon>
        <taxon>Pseudomonadati</taxon>
        <taxon>Pseudomonadota</taxon>
        <taxon>Alphaproteobacteria</taxon>
        <taxon>Caulobacterales</taxon>
        <taxon>Caulobacteraceae</taxon>
        <taxon>Asticcacaulis</taxon>
    </lineage>
</organism>
<gene>
    <name evidence="4" type="ORF">SAMN02927928_1070</name>
</gene>
<reference evidence="5" key="1">
    <citation type="submission" date="2016-10" db="EMBL/GenBank/DDBJ databases">
        <authorList>
            <person name="Varghese N."/>
            <person name="Submissions S."/>
        </authorList>
    </citation>
    <scope>NUCLEOTIDE SEQUENCE [LARGE SCALE GENOMIC DNA]</scope>
    <source>
        <strain evidence="5">CGMCC 1.3431</strain>
    </source>
</reference>
<keyword evidence="2" id="KW-0732">Signal</keyword>
<dbReference type="PANTHER" id="PTHR31157">
    <property type="entry name" value="SCP DOMAIN-CONTAINING PROTEIN"/>
    <property type="match status" value="1"/>
</dbReference>
<feature type="chain" id="PRO_5011746135" evidence="2">
    <location>
        <begin position="22"/>
        <end position="165"/>
    </location>
</feature>
<dbReference type="RefSeq" id="WP_170828197.1">
    <property type="nucleotide sequence ID" value="NZ_CBCRYE010000001.1"/>
</dbReference>
<accession>A0A1G4QCA1</accession>
<dbReference type="InterPro" id="IPR035940">
    <property type="entry name" value="CAP_sf"/>
</dbReference>
<evidence type="ECO:0000259" key="3">
    <source>
        <dbReference type="Pfam" id="PF00188"/>
    </source>
</evidence>
<dbReference type="STRING" id="260084.SAMN02927928_1070"/>
<dbReference type="EMBL" id="FMTS01000001">
    <property type="protein sequence ID" value="SCW41749.1"/>
    <property type="molecule type" value="Genomic_DNA"/>
</dbReference>
<evidence type="ECO:0000313" key="5">
    <source>
        <dbReference type="Proteomes" id="UP000199150"/>
    </source>
</evidence>
<dbReference type="PANTHER" id="PTHR31157:SF1">
    <property type="entry name" value="SCP DOMAIN-CONTAINING PROTEIN"/>
    <property type="match status" value="1"/>
</dbReference>
<dbReference type="SUPFAM" id="SSF55797">
    <property type="entry name" value="PR-1-like"/>
    <property type="match status" value="1"/>
</dbReference>
<sequence length="165" mass="18475">MRTLALFLAACSGLVCSHADARPRGPEADVLAMINAERVRHGCQPLRVEARLSEAAERQSRGMAERHYFNHNAPDGSTPGRRVRDTGYVFQMVGENIEANTDDPEEVFDAWMNSPGHRQNILMCAFKETGIAMAWQEDDQRVAGVSPEFHAYWTQVFAMPLNLGR</sequence>
<evidence type="ECO:0000313" key="4">
    <source>
        <dbReference type="EMBL" id="SCW41749.1"/>
    </source>
</evidence>
<feature type="region of interest" description="Disordered" evidence="1">
    <location>
        <begin position="62"/>
        <end position="81"/>
    </location>
</feature>
<dbReference type="Pfam" id="PF00188">
    <property type="entry name" value="CAP"/>
    <property type="match status" value="1"/>
</dbReference>
<keyword evidence="5" id="KW-1185">Reference proteome</keyword>
<evidence type="ECO:0000256" key="1">
    <source>
        <dbReference type="SAM" id="MobiDB-lite"/>
    </source>
</evidence>
<dbReference type="AlphaFoldDB" id="A0A1G4QCA1"/>
<dbReference type="Gene3D" id="3.40.33.10">
    <property type="entry name" value="CAP"/>
    <property type="match status" value="1"/>
</dbReference>